<dbReference type="Proteomes" id="UP000784880">
    <property type="component" value="Unassembled WGS sequence"/>
</dbReference>
<accession>A0ABS6JMC0</accession>
<protein>
    <submittedName>
        <fullName evidence="1">DUF503 domain-containing protein</fullName>
    </submittedName>
</protein>
<organism evidence="1 2">
    <name type="scientific">Evansella tamaricis</name>
    <dbReference type="NCBI Taxonomy" id="2069301"/>
    <lineage>
        <taxon>Bacteria</taxon>
        <taxon>Bacillati</taxon>
        <taxon>Bacillota</taxon>
        <taxon>Bacilli</taxon>
        <taxon>Bacillales</taxon>
        <taxon>Bacillaceae</taxon>
        <taxon>Evansella</taxon>
    </lineage>
</organism>
<keyword evidence="2" id="KW-1185">Reference proteome</keyword>
<sequence length="93" mass="10765">MIIGTMIVEGIVFDAQSLKDKRSVLKSIGTRVRQKYNVSIIESNHQDVWQRTEWTMVCVGTSKLQVEKELKRAFTIIDNHSDLEVTGVTWEWL</sequence>
<evidence type="ECO:0000313" key="2">
    <source>
        <dbReference type="Proteomes" id="UP000784880"/>
    </source>
</evidence>
<dbReference type="RefSeq" id="WP_217069131.1">
    <property type="nucleotide sequence ID" value="NZ_JAHQCS010000178.1"/>
</dbReference>
<proteinExistence type="predicted"/>
<gene>
    <name evidence="1" type="ORF">KS419_22465</name>
</gene>
<dbReference type="PANTHER" id="PTHR36441">
    <property type="entry name" value="HYPOTHETICAL CYTOSOLIC PROTEIN"/>
    <property type="match status" value="1"/>
</dbReference>
<comment type="caution">
    <text evidence="1">The sequence shown here is derived from an EMBL/GenBank/DDBJ whole genome shotgun (WGS) entry which is preliminary data.</text>
</comment>
<name>A0ABS6JMC0_9BACI</name>
<dbReference type="PANTHER" id="PTHR36441:SF1">
    <property type="entry name" value="DUF503 DOMAIN-CONTAINING PROTEIN"/>
    <property type="match status" value="1"/>
</dbReference>
<dbReference type="Pfam" id="PF04456">
    <property type="entry name" value="DUF503"/>
    <property type="match status" value="1"/>
</dbReference>
<evidence type="ECO:0000313" key="1">
    <source>
        <dbReference type="EMBL" id="MBU9714510.1"/>
    </source>
</evidence>
<reference evidence="1 2" key="1">
    <citation type="submission" date="2021-06" db="EMBL/GenBank/DDBJ databases">
        <title>Bacillus sp. RD4P76, an endophyte from a halophyte.</title>
        <authorList>
            <person name="Sun J.-Q."/>
        </authorList>
    </citation>
    <scope>NUCLEOTIDE SEQUENCE [LARGE SCALE GENOMIC DNA]</scope>
    <source>
        <strain evidence="1 2">CGMCC 1.15917</strain>
    </source>
</reference>
<dbReference type="InterPro" id="IPR007546">
    <property type="entry name" value="DUF503"/>
</dbReference>
<dbReference type="EMBL" id="JAHQCS010000178">
    <property type="protein sequence ID" value="MBU9714510.1"/>
    <property type="molecule type" value="Genomic_DNA"/>
</dbReference>